<reference evidence="1" key="1">
    <citation type="submission" date="2023-04" db="EMBL/GenBank/DDBJ databases">
        <title>Draft Genome sequencing of Naganishia species isolated from polar environments using Oxford Nanopore Technology.</title>
        <authorList>
            <person name="Leo P."/>
            <person name="Venkateswaran K."/>
        </authorList>
    </citation>
    <scope>NUCLEOTIDE SEQUENCE</scope>
    <source>
        <strain evidence="1">DBVPG 5303</strain>
    </source>
</reference>
<comment type="caution">
    <text evidence="1">The sequence shown here is derived from an EMBL/GenBank/DDBJ whole genome shotgun (WGS) entry which is preliminary data.</text>
</comment>
<gene>
    <name evidence="1" type="ORF">QFC24_002846</name>
</gene>
<dbReference type="Proteomes" id="UP001234202">
    <property type="component" value="Unassembled WGS sequence"/>
</dbReference>
<name>A0ACC2XNT5_9TREE</name>
<evidence type="ECO:0000313" key="2">
    <source>
        <dbReference type="Proteomes" id="UP001234202"/>
    </source>
</evidence>
<dbReference type="EMBL" id="JASBWV010000008">
    <property type="protein sequence ID" value="KAJ9124917.1"/>
    <property type="molecule type" value="Genomic_DNA"/>
</dbReference>
<evidence type="ECO:0000313" key="1">
    <source>
        <dbReference type="EMBL" id="KAJ9124917.1"/>
    </source>
</evidence>
<accession>A0ACC2XNT5</accession>
<proteinExistence type="predicted"/>
<sequence>MTPPSPSQPRPYTRATASAIAAGKRRAVDSDDENETGNYFQSHHEAHSPQSSARAGPSRVPNDISTGDQLEHTGEDVEMTNVRLTIDNPDEGVLEQHPSSSSSTDQDARATSARIPERPDLSSTCGASCSGGFTYDLRSHHYRGKENIPPLDGQEWHTQHARNHDMDEVGRYLATPGAGPSRSHRSSEGDVTNRDDENAQDRTNDVPVHPALRRSRTTTDIQAEAESPSMDASPAQVSPPTISVSSADPPALSTRARSSRRRTTRRSIDDEQNLEDTDREDEGDRPQASNEVDDPQRDVLTSGSSSNSASRKRRCIRSSTSLQIPRSTSSASRPRLSPSGSVSSFQVPTLRSATPHNAAANSNNVMANAAAESSGTSSRRVTRTTSTPSMARSASFSRSSSTSSTAMYSVSCAANKRRLSTGPTQPSAFGIGLAELAKASGSNSAGNARPGMGRKRQLSISSAVSVRSEASVSAMSTASYASYSVPSSCIPQSSQAGTMDDENMLPPGSSSRSTRASATAKPNKSGKEAASPSTNRRLFNQPLSLRLVGHGEMRPSSASSNSRVEYERFSLARADTATSSVSGQTLASSPTSECSGVSLFPSTPVDESCSSPIRPLSRLDSDDIELLDHLALTPKRSSRRAQNATTAIPTPDLTRSPSASSRSDMDPLLNTPSSRVSSTFATPRAASGKAGIMMETESDESQVATPTARRQYADGYKALKAALKCSSSGSDSSTTIQPANGSVIIGRDQEKALIQGYLTTGEFRASDEVSAGLSQKGLYISGPPGTGKTATVGALISELSSDRRIAFINCMGFVGKKDEIWSRIADAWGFDEDRNGKEKPERIIERGLRNAQPDLTFILVLDEVDALLPAKPVLAYNQILRSLFALPHNHPELDIKLVAIANSLDLTVRKSVASVLGNHAPFNLTFKAYGSKEMTEIVKRRIHDCNDALAINHVDISPVIVDDKAIELVGRKVEANNGDLRMCLSVMVEAINATEAEWRKKASTCGTEMRIPPFKVSLSHVLKALSSYNKLRANAAATGSGTTGTSTGSSNLDNKVRSLNVQVRMILLAWLISRQRLNHGLRPVHTQAASSAFASTSSISSAESITTDALYPTYTQVLSSAASPFPPASQPDFMDLLMQAEVLGLLSVEGGDGLTPSKSKARRGRAKERVVELLVKEEDLKAALGIRKDAEPENAIAMDSEIRAIWFREETRWLKSIEGRQRALDSARRQAENGTAGFTEDE</sequence>
<organism evidence="1 2">
    <name type="scientific">Naganishia onofrii</name>
    <dbReference type="NCBI Taxonomy" id="1851511"/>
    <lineage>
        <taxon>Eukaryota</taxon>
        <taxon>Fungi</taxon>
        <taxon>Dikarya</taxon>
        <taxon>Basidiomycota</taxon>
        <taxon>Agaricomycotina</taxon>
        <taxon>Tremellomycetes</taxon>
        <taxon>Filobasidiales</taxon>
        <taxon>Filobasidiaceae</taxon>
        <taxon>Naganishia</taxon>
    </lineage>
</organism>
<keyword evidence="2" id="KW-1185">Reference proteome</keyword>
<protein>
    <submittedName>
        <fullName evidence="1">Uncharacterized protein</fullName>
    </submittedName>
</protein>